<gene>
    <name evidence="4" type="primary">ZAT3</name>
    <name evidence="4" type="ORF">MA16_Dca018051</name>
</gene>
<keyword evidence="1" id="KW-0863">Zinc-finger</keyword>
<dbReference type="GO" id="GO:0008270">
    <property type="term" value="F:zinc ion binding"/>
    <property type="evidence" value="ECO:0007669"/>
    <property type="project" value="UniProtKB-KW"/>
</dbReference>
<organism evidence="4 5">
    <name type="scientific">Dendrobium catenatum</name>
    <dbReference type="NCBI Taxonomy" id="906689"/>
    <lineage>
        <taxon>Eukaryota</taxon>
        <taxon>Viridiplantae</taxon>
        <taxon>Streptophyta</taxon>
        <taxon>Embryophyta</taxon>
        <taxon>Tracheophyta</taxon>
        <taxon>Spermatophyta</taxon>
        <taxon>Magnoliopsida</taxon>
        <taxon>Liliopsida</taxon>
        <taxon>Asparagales</taxon>
        <taxon>Orchidaceae</taxon>
        <taxon>Epidendroideae</taxon>
        <taxon>Malaxideae</taxon>
        <taxon>Dendrobiinae</taxon>
        <taxon>Dendrobium</taxon>
    </lineage>
</organism>
<dbReference type="PANTHER" id="PTHR47068">
    <property type="entry name" value="OS02G0659100 PROTEIN"/>
    <property type="match status" value="1"/>
</dbReference>
<dbReference type="STRING" id="906689.A0A2I0XHZ9"/>
<protein>
    <submittedName>
        <fullName evidence="4">Zinc finger protein ZAT3</fullName>
    </submittedName>
</protein>
<keyword evidence="1" id="KW-0479">Metal-binding</keyword>
<dbReference type="AlphaFoldDB" id="A0A2I0XHZ9"/>
<dbReference type="PANTHER" id="PTHR47068:SF1">
    <property type="entry name" value="OS02G0659100 PROTEIN"/>
    <property type="match status" value="1"/>
</dbReference>
<dbReference type="SMART" id="SM00355">
    <property type="entry name" value="ZnF_C2H2"/>
    <property type="match status" value="3"/>
</dbReference>
<sequence length="438" mass="48660">MLEKEEEKYHCRFCGKGFSNGRALRGHMQVHGMFNESILHPNESPFTIGAEGDSSNGNCLPTSHVCQNCREEFCSLKSLSKHCCRGLIGASKDDGENDNSNGLFPPSLPRSKTPTQPLVLTEEERAANCLVMLSTSRANPIFRNTGAAECSTSVLRITDAKECSTSEKREVDYVVLPHPFPQPEGPKPHISTQTPSNARKLFECKTCQKVFTSHQALGGHRASHKKVEGYFATRPKIRSPKMMKFTSTEDENNNRNHQNNQAMSSSENMTLAIVSFLGTSSQFPLPNEKPKEHECSICKRQFSSGQALGGHMRCHWRASSSHGATVEPLSVVATELQEGNSSSGLNGIHPHTLMFRSLISTPNMNMRAPINDFPEATLRLDMPSTTMYVQPGWENARENALNVNIEEVESREVRLNDLSDLININEKKIWIPTQSATM</sequence>
<dbReference type="Gene3D" id="3.30.160.60">
    <property type="entry name" value="Classic Zinc Finger"/>
    <property type="match status" value="2"/>
</dbReference>
<keyword evidence="5" id="KW-1185">Reference proteome</keyword>
<dbReference type="Pfam" id="PF13912">
    <property type="entry name" value="zf-C2H2_6"/>
    <property type="match status" value="2"/>
</dbReference>
<proteinExistence type="predicted"/>
<accession>A0A2I0XHZ9</accession>
<dbReference type="InterPro" id="IPR036236">
    <property type="entry name" value="Znf_C2H2_sf"/>
</dbReference>
<evidence type="ECO:0000256" key="2">
    <source>
        <dbReference type="SAM" id="MobiDB-lite"/>
    </source>
</evidence>
<dbReference type="PROSITE" id="PS50157">
    <property type="entry name" value="ZINC_FINGER_C2H2_2"/>
    <property type="match status" value="3"/>
</dbReference>
<keyword evidence="1" id="KW-0862">Zinc</keyword>
<dbReference type="InterPro" id="IPR013087">
    <property type="entry name" value="Znf_C2H2_type"/>
</dbReference>
<dbReference type="PROSITE" id="PS00028">
    <property type="entry name" value="ZINC_FINGER_C2H2_1"/>
    <property type="match status" value="3"/>
</dbReference>
<feature type="domain" description="C2H2-type" evidence="3">
    <location>
        <begin position="202"/>
        <end position="229"/>
    </location>
</feature>
<evidence type="ECO:0000313" key="4">
    <source>
        <dbReference type="EMBL" id="PKU87520.1"/>
    </source>
</evidence>
<feature type="domain" description="C2H2-type" evidence="3">
    <location>
        <begin position="293"/>
        <end position="315"/>
    </location>
</feature>
<feature type="region of interest" description="Disordered" evidence="2">
    <location>
        <begin position="95"/>
        <end position="114"/>
    </location>
</feature>
<evidence type="ECO:0000259" key="3">
    <source>
        <dbReference type="PROSITE" id="PS50157"/>
    </source>
</evidence>
<reference evidence="4 5" key="2">
    <citation type="journal article" date="2017" name="Nature">
        <title>The Apostasia genome and the evolution of orchids.</title>
        <authorList>
            <person name="Zhang G.Q."/>
            <person name="Liu K.W."/>
            <person name="Li Z."/>
            <person name="Lohaus R."/>
            <person name="Hsiao Y.Y."/>
            <person name="Niu S.C."/>
            <person name="Wang J.Y."/>
            <person name="Lin Y.C."/>
            <person name="Xu Q."/>
            <person name="Chen L.J."/>
            <person name="Yoshida K."/>
            <person name="Fujiwara S."/>
            <person name="Wang Z.W."/>
            <person name="Zhang Y.Q."/>
            <person name="Mitsuda N."/>
            <person name="Wang M."/>
            <person name="Liu G.H."/>
            <person name="Pecoraro L."/>
            <person name="Huang H.X."/>
            <person name="Xiao X.J."/>
            <person name="Lin M."/>
            <person name="Wu X.Y."/>
            <person name="Wu W.L."/>
            <person name="Chen Y.Y."/>
            <person name="Chang S.B."/>
            <person name="Sakamoto S."/>
            <person name="Ohme-Takagi M."/>
            <person name="Yagi M."/>
            <person name="Zeng S.J."/>
            <person name="Shen C.Y."/>
            <person name="Yeh C.M."/>
            <person name="Luo Y.B."/>
            <person name="Tsai W.C."/>
            <person name="Van de Peer Y."/>
            <person name="Liu Z.J."/>
        </authorList>
    </citation>
    <scope>NUCLEOTIDE SEQUENCE [LARGE SCALE GENOMIC DNA]</scope>
    <source>
        <tissue evidence="4">The whole plant</tissue>
    </source>
</reference>
<dbReference type="EMBL" id="KZ501872">
    <property type="protein sequence ID" value="PKU87520.1"/>
    <property type="molecule type" value="Genomic_DNA"/>
</dbReference>
<feature type="domain" description="C2H2-type" evidence="3">
    <location>
        <begin position="9"/>
        <end position="31"/>
    </location>
</feature>
<reference evidence="4 5" key="1">
    <citation type="journal article" date="2016" name="Sci. Rep.">
        <title>The Dendrobium catenatum Lindl. genome sequence provides insights into polysaccharide synthase, floral development and adaptive evolution.</title>
        <authorList>
            <person name="Zhang G.Q."/>
            <person name="Xu Q."/>
            <person name="Bian C."/>
            <person name="Tsai W.C."/>
            <person name="Yeh C.M."/>
            <person name="Liu K.W."/>
            <person name="Yoshida K."/>
            <person name="Zhang L.S."/>
            <person name="Chang S.B."/>
            <person name="Chen F."/>
            <person name="Shi Y."/>
            <person name="Su Y.Y."/>
            <person name="Zhang Y.Q."/>
            <person name="Chen L.J."/>
            <person name="Yin Y."/>
            <person name="Lin M."/>
            <person name="Huang H."/>
            <person name="Deng H."/>
            <person name="Wang Z.W."/>
            <person name="Zhu S.L."/>
            <person name="Zhao X."/>
            <person name="Deng C."/>
            <person name="Niu S.C."/>
            <person name="Huang J."/>
            <person name="Wang M."/>
            <person name="Liu G.H."/>
            <person name="Yang H.J."/>
            <person name="Xiao X.J."/>
            <person name="Hsiao Y.Y."/>
            <person name="Wu W.L."/>
            <person name="Chen Y.Y."/>
            <person name="Mitsuda N."/>
            <person name="Ohme-Takagi M."/>
            <person name="Luo Y.B."/>
            <person name="Van de Peer Y."/>
            <person name="Liu Z.J."/>
        </authorList>
    </citation>
    <scope>NUCLEOTIDE SEQUENCE [LARGE SCALE GENOMIC DNA]</scope>
    <source>
        <tissue evidence="4">The whole plant</tissue>
    </source>
</reference>
<dbReference type="SUPFAM" id="SSF57667">
    <property type="entry name" value="beta-beta-alpha zinc fingers"/>
    <property type="match status" value="2"/>
</dbReference>
<dbReference type="Pfam" id="PF13894">
    <property type="entry name" value="zf-C2H2_4"/>
    <property type="match status" value="1"/>
</dbReference>
<dbReference type="Proteomes" id="UP000233837">
    <property type="component" value="Unassembled WGS sequence"/>
</dbReference>
<evidence type="ECO:0000256" key="1">
    <source>
        <dbReference type="PROSITE-ProRule" id="PRU00042"/>
    </source>
</evidence>
<name>A0A2I0XHZ9_9ASPA</name>
<evidence type="ECO:0000313" key="5">
    <source>
        <dbReference type="Proteomes" id="UP000233837"/>
    </source>
</evidence>